<protein>
    <submittedName>
        <fullName evidence="2">Uncharacterized protein</fullName>
    </submittedName>
</protein>
<accession>A0ABT7ZZE5</accession>
<organism evidence="2 3">
    <name type="scientific">Paeniroseomonas aquatica</name>
    <dbReference type="NCBI Taxonomy" id="373043"/>
    <lineage>
        <taxon>Bacteria</taxon>
        <taxon>Pseudomonadati</taxon>
        <taxon>Pseudomonadota</taxon>
        <taxon>Alphaproteobacteria</taxon>
        <taxon>Acetobacterales</taxon>
        <taxon>Acetobacteraceae</taxon>
        <taxon>Paeniroseomonas</taxon>
    </lineage>
</organism>
<evidence type="ECO:0000256" key="1">
    <source>
        <dbReference type="SAM" id="SignalP"/>
    </source>
</evidence>
<gene>
    <name evidence="2" type="ORF">QWZ14_00350</name>
</gene>
<reference evidence="3" key="1">
    <citation type="journal article" date="2019" name="Int. J. Syst. Evol. Microbiol.">
        <title>The Global Catalogue of Microorganisms (GCM) 10K type strain sequencing project: providing services to taxonomists for standard genome sequencing and annotation.</title>
        <authorList>
            <consortium name="The Broad Institute Genomics Platform"/>
            <consortium name="The Broad Institute Genome Sequencing Center for Infectious Disease"/>
            <person name="Wu L."/>
            <person name="Ma J."/>
        </authorList>
    </citation>
    <scope>NUCLEOTIDE SEQUENCE [LARGE SCALE GENOMIC DNA]</scope>
    <source>
        <strain evidence="3">CECT 7131</strain>
    </source>
</reference>
<dbReference type="EMBL" id="JAUFPN010000003">
    <property type="protein sequence ID" value="MDN3562839.1"/>
    <property type="molecule type" value="Genomic_DNA"/>
</dbReference>
<evidence type="ECO:0000313" key="2">
    <source>
        <dbReference type="EMBL" id="MDN3562839.1"/>
    </source>
</evidence>
<keyword evidence="3" id="KW-1185">Reference proteome</keyword>
<sequence>MAINRVGIDCCSWMRSSAVACCFVVMTSLTPATAEIAWMRRSGAWQVSLYNGARGDAWCSWLTGWEDVSGLSQRTLSLQIREDEVILFLFLLENLPARLEEGAQAVLIFDNHQAKVKIDVARRYPNGFHMLRGVLAHGLDAQKQFAIAFANSSTAQVMIPGGNTWSLDSSGRLDTLPYVQQCMQEVEARSKAR</sequence>
<evidence type="ECO:0000313" key="3">
    <source>
        <dbReference type="Proteomes" id="UP001529369"/>
    </source>
</evidence>
<feature type="chain" id="PRO_5047374088" evidence="1">
    <location>
        <begin position="35"/>
        <end position="193"/>
    </location>
</feature>
<dbReference type="RefSeq" id="WP_290314561.1">
    <property type="nucleotide sequence ID" value="NZ_JAUFPN010000003.1"/>
</dbReference>
<keyword evidence="1" id="KW-0732">Signal</keyword>
<name>A0ABT7ZZE5_9PROT</name>
<dbReference type="Proteomes" id="UP001529369">
    <property type="component" value="Unassembled WGS sequence"/>
</dbReference>
<comment type="caution">
    <text evidence="2">The sequence shown here is derived from an EMBL/GenBank/DDBJ whole genome shotgun (WGS) entry which is preliminary data.</text>
</comment>
<proteinExistence type="predicted"/>
<feature type="signal peptide" evidence="1">
    <location>
        <begin position="1"/>
        <end position="34"/>
    </location>
</feature>